<dbReference type="KEGG" id="amu:Amuc_1651"/>
<reference evidence="3" key="1">
    <citation type="journal article" date="2011" name="PLoS ONE">
        <title>The genome of Akkermansia muciniphila, a dedicated intestinal mucin degrader, and its use in exploring intestinal metagenomes.</title>
        <authorList>
            <person name="van Passel M.W."/>
            <person name="Kant R."/>
            <person name="Zoetendal E.G."/>
            <person name="Plugge C.M."/>
            <person name="Derrien M."/>
            <person name="Malfatti S.A."/>
            <person name="Chain P.S."/>
            <person name="Woyke T."/>
            <person name="Palva A."/>
            <person name="de Vos W.M."/>
            <person name="Smidt H."/>
        </authorList>
    </citation>
    <scope>NUCLEOTIDE SEQUENCE [LARGE SCALE GENOMIC DNA]</scope>
    <source>
        <strain evidence="3">ATCC BAA-835 / DSM 22959 / JCM 33894 / BCRC 81048 / CCUG 64013 / CIP 107961 / Muc</strain>
    </source>
</reference>
<protein>
    <submittedName>
        <fullName evidence="2">Basic Secretory Protein</fullName>
    </submittedName>
</protein>
<dbReference type="PANTHER" id="PTHR33321">
    <property type="match status" value="1"/>
</dbReference>
<dbReference type="HOGENOM" id="CLU_062644_0_0_0"/>
<dbReference type="EMBL" id="CP001071">
    <property type="protein sequence ID" value="ACD05470.1"/>
    <property type="molecule type" value="Genomic_DNA"/>
</dbReference>
<gene>
    <name evidence="2" type="ordered locus">Amuc_1651</name>
</gene>
<organism evidence="2 3">
    <name type="scientific">Akkermansia muciniphila (strain ATCC BAA-835 / DSM 22959 / JCM 33894 / BCRC 81048 / CCUG 64013 / CIP 107961 / Muc)</name>
    <dbReference type="NCBI Taxonomy" id="349741"/>
    <lineage>
        <taxon>Bacteria</taxon>
        <taxon>Pseudomonadati</taxon>
        <taxon>Verrucomicrobiota</taxon>
        <taxon>Verrucomicrobiia</taxon>
        <taxon>Verrucomicrobiales</taxon>
        <taxon>Akkermansiaceae</taxon>
        <taxon>Akkermansia</taxon>
    </lineage>
</organism>
<dbReference type="PROSITE" id="PS51257">
    <property type="entry name" value="PROKAR_LIPOPROTEIN"/>
    <property type="match status" value="1"/>
</dbReference>
<dbReference type="Proteomes" id="UP000001031">
    <property type="component" value="Chromosome"/>
</dbReference>
<dbReference type="InterPro" id="IPR007541">
    <property type="entry name" value="Uncharacterised_BSP"/>
</dbReference>
<sequence length="277" mass="32093">MKRYCLVYGLCLCLFMGIFSCIPEAPEHKTEKDASAIVLDEDSDIIWRNFSLGRISFDDKAPHSKGSRIFRRLIPDTEVYIRQLSRIVLHTLYESPEEYIIPVHHLRFMLEDTDGVACKWGGNGEVAISCSTRHIESLFKDDDDAAKVYFEIRGVLLHELTHVYQQEPQGIGSYGTNREFRAFIEGMADAVRIANGGFHRGAYRPTGGSYMDGYLHAGYFFVWLRDYKDPEFLRKFNRSALEVVPWSFDGAVKYALGSEYHIDELWREYQRVMEEEK</sequence>
<dbReference type="AlphaFoldDB" id="B2UM26"/>
<dbReference type="BioCyc" id="AMUC349741:G1GBX-1759-MONOMER"/>
<feature type="chain" id="PRO_5002783654" evidence="1">
    <location>
        <begin position="26"/>
        <end position="277"/>
    </location>
</feature>
<evidence type="ECO:0000256" key="1">
    <source>
        <dbReference type="SAM" id="SignalP"/>
    </source>
</evidence>
<dbReference type="OrthoDB" id="5134860at2"/>
<dbReference type="eggNOG" id="COG3291">
    <property type="taxonomic scope" value="Bacteria"/>
</dbReference>
<name>B2UM26_AKKM8</name>
<evidence type="ECO:0000313" key="2">
    <source>
        <dbReference type="EMBL" id="ACD05470.1"/>
    </source>
</evidence>
<accession>B2UM26</accession>
<evidence type="ECO:0000313" key="3">
    <source>
        <dbReference type="Proteomes" id="UP000001031"/>
    </source>
</evidence>
<proteinExistence type="predicted"/>
<keyword evidence="3" id="KW-1185">Reference proteome</keyword>
<dbReference type="RefSeq" id="WP_012420685.1">
    <property type="nucleotide sequence ID" value="NC_010655.1"/>
</dbReference>
<dbReference type="PANTHER" id="PTHR33321:SF12">
    <property type="entry name" value="PLANT BASIC SECRETORY PROTEIN (BSP) FAMILY PROTEIN"/>
    <property type="match status" value="1"/>
</dbReference>
<dbReference type="Pfam" id="PF04450">
    <property type="entry name" value="BSP"/>
    <property type="match status" value="1"/>
</dbReference>
<dbReference type="STRING" id="349741.Amuc_1651"/>
<feature type="signal peptide" evidence="1">
    <location>
        <begin position="1"/>
        <end position="25"/>
    </location>
</feature>
<keyword evidence="1" id="KW-0732">Signal</keyword>
<dbReference type="PaxDb" id="349741-Amuc_1651"/>